<proteinExistence type="predicted"/>
<reference evidence="2" key="1">
    <citation type="submission" date="2017-02" db="EMBL/GenBank/DDBJ databases">
        <authorList>
            <person name="Varghese N."/>
            <person name="Submissions S."/>
        </authorList>
    </citation>
    <scope>NUCLEOTIDE SEQUENCE [LARGE SCALE GENOMIC DNA]</scope>
    <source>
        <strain evidence="2">DSM 16521</strain>
    </source>
</reference>
<evidence type="ECO:0000313" key="1">
    <source>
        <dbReference type="EMBL" id="SJZ65662.1"/>
    </source>
</evidence>
<dbReference type="RefSeq" id="WP_174182999.1">
    <property type="nucleotide sequence ID" value="NZ_FUXM01000004.1"/>
</dbReference>
<organism evidence="1 2">
    <name type="scientific">Carboxydocella sporoproducens DSM 16521</name>
    <dbReference type="NCBI Taxonomy" id="1121270"/>
    <lineage>
        <taxon>Bacteria</taxon>
        <taxon>Bacillati</taxon>
        <taxon>Bacillota</taxon>
        <taxon>Clostridia</taxon>
        <taxon>Eubacteriales</taxon>
        <taxon>Clostridiales Family XVI. Incertae Sedis</taxon>
        <taxon>Carboxydocella</taxon>
    </lineage>
</organism>
<dbReference type="Proteomes" id="UP000189933">
    <property type="component" value="Unassembled WGS sequence"/>
</dbReference>
<gene>
    <name evidence="1" type="ORF">SAMN02745885_00554</name>
</gene>
<keyword evidence="2" id="KW-1185">Reference proteome</keyword>
<protein>
    <submittedName>
        <fullName evidence="1">Uncharacterized protein</fullName>
    </submittedName>
</protein>
<sequence>MDKVEKLRQLLKEAAPEGRITCAQAWALAEELGVEKGLVGKICNELGIRIKACQLGCF</sequence>
<dbReference type="AlphaFoldDB" id="A0A1T4MFD9"/>
<name>A0A1T4MFD9_9FIRM</name>
<dbReference type="EMBL" id="FUXM01000004">
    <property type="protein sequence ID" value="SJZ65662.1"/>
    <property type="molecule type" value="Genomic_DNA"/>
</dbReference>
<accession>A0A1T4MFD9</accession>
<evidence type="ECO:0000313" key="2">
    <source>
        <dbReference type="Proteomes" id="UP000189933"/>
    </source>
</evidence>